<keyword evidence="1" id="KW-0732">Signal</keyword>
<dbReference type="PANTHER" id="PTHR36513:SF1">
    <property type="entry name" value="TRANSMEMBRANE PROTEIN"/>
    <property type="match status" value="1"/>
</dbReference>
<accession>A0ABT3P2Y6</accession>
<sequence>MKTYKINNFLIYVFFLTLLIGGCANQPDSAMAPALDGDGFISKDASYSKEVFYGTTRVPKCNDRTFLTPDEASPTSDLACASDLTRLNSGNGRTNNKIKYGKVIVQIPFSKEIGGIEGMSITNIEHDIKFSDFISELTSEDLLVFIHGFNTSFTNAAIRTAQLAHDTNFKGEAVFFSWPSLENPATYGTDKKRAKENFKHLAQFLIKISENTNKKIHVIAHSMGTYLLVNSLAIISDKRNEDNELLRSRILVNNGKIFNQIILAAPDISQDDYHLTFNEYNLSNISDKITLYSSINDHVLSKASRLTNYFIEGTAQARLGDSSDGFFVVNGMDTIDTRQEILPQFFGHSFYANYRGLVTDIYLLLKYGTEPDERMLQRVIDGRNKKSLWFIRD</sequence>
<protein>
    <submittedName>
        <fullName evidence="2">Alpha/beta hydrolase</fullName>
    </submittedName>
</protein>
<dbReference type="GO" id="GO:0016787">
    <property type="term" value="F:hydrolase activity"/>
    <property type="evidence" value="ECO:0007669"/>
    <property type="project" value="UniProtKB-KW"/>
</dbReference>
<comment type="caution">
    <text evidence="2">The sequence shown here is derived from an EMBL/GenBank/DDBJ whole genome shotgun (WGS) entry which is preliminary data.</text>
</comment>
<gene>
    <name evidence="2" type="ORF">OPS25_01280</name>
</gene>
<dbReference type="Proteomes" id="UP001142810">
    <property type="component" value="Unassembled WGS sequence"/>
</dbReference>
<evidence type="ECO:0000256" key="1">
    <source>
        <dbReference type="SAM" id="SignalP"/>
    </source>
</evidence>
<dbReference type="InterPro" id="IPR010297">
    <property type="entry name" value="DUF900_hydrolase"/>
</dbReference>
<dbReference type="RefSeq" id="WP_265615836.1">
    <property type="nucleotide sequence ID" value="NZ_JAPFRD010000002.1"/>
</dbReference>
<dbReference type="PANTHER" id="PTHR36513">
    <property type="entry name" value="ABC TRANSMEMBRANE TYPE-1 DOMAIN-CONTAINING PROTEIN"/>
    <property type="match status" value="1"/>
</dbReference>
<dbReference type="SUPFAM" id="SSF53474">
    <property type="entry name" value="alpha/beta-Hydrolases"/>
    <property type="match status" value="1"/>
</dbReference>
<evidence type="ECO:0000313" key="2">
    <source>
        <dbReference type="EMBL" id="MCW8107135.1"/>
    </source>
</evidence>
<dbReference type="Pfam" id="PF05990">
    <property type="entry name" value="DUF900"/>
    <property type="match status" value="1"/>
</dbReference>
<dbReference type="PROSITE" id="PS51257">
    <property type="entry name" value="PROKAR_LIPOPROTEIN"/>
    <property type="match status" value="1"/>
</dbReference>
<feature type="chain" id="PRO_5046154036" evidence="1">
    <location>
        <begin position="27"/>
        <end position="393"/>
    </location>
</feature>
<evidence type="ECO:0000313" key="3">
    <source>
        <dbReference type="Proteomes" id="UP001142810"/>
    </source>
</evidence>
<name>A0ABT3P2Y6_9ALTE</name>
<reference evidence="2" key="1">
    <citation type="submission" date="2022-11" db="EMBL/GenBank/DDBJ databases">
        <title>Alteromonas sp. nov., isolated from sea water of the Qingdao.</title>
        <authorList>
            <person name="Wang Q."/>
        </authorList>
    </citation>
    <scope>NUCLEOTIDE SEQUENCE</scope>
    <source>
        <strain evidence="2">ASW11-7</strain>
    </source>
</reference>
<feature type="signal peptide" evidence="1">
    <location>
        <begin position="1"/>
        <end position="26"/>
    </location>
</feature>
<proteinExistence type="predicted"/>
<keyword evidence="2" id="KW-0378">Hydrolase</keyword>
<dbReference type="Gene3D" id="3.40.50.1820">
    <property type="entry name" value="alpha/beta hydrolase"/>
    <property type="match status" value="1"/>
</dbReference>
<keyword evidence="3" id="KW-1185">Reference proteome</keyword>
<dbReference type="InterPro" id="IPR029058">
    <property type="entry name" value="AB_hydrolase_fold"/>
</dbReference>
<organism evidence="2 3">
    <name type="scientific">Alteromonas aquimaris</name>
    <dbReference type="NCBI Taxonomy" id="2998417"/>
    <lineage>
        <taxon>Bacteria</taxon>
        <taxon>Pseudomonadati</taxon>
        <taxon>Pseudomonadota</taxon>
        <taxon>Gammaproteobacteria</taxon>
        <taxon>Alteromonadales</taxon>
        <taxon>Alteromonadaceae</taxon>
        <taxon>Alteromonas/Salinimonas group</taxon>
        <taxon>Alteromonas</taxon>
    </lineage>
</organism>
<dbReference type="EMBL" id="JAPFRD010000002">
    <property type="protein sequence ID" value="MCW8107135.1"/>
    <property type="molecule type" value="Genomic_DNA"/>
</dbReference>